<feature type="signal peptide" evidence="1">
    <location>
        <begin position="1"/>
        <end position="19"/>
    </location>
</feature>
<dbReference type="Gene3D" id="3.90.215.10">
    <property type="entry name" value="Gamma Fibrinogen, chain A, domain 1"/>
    <property type="match status" value="1"/>
</dbReference>
<dbReference type="AlphaFoldDB" id="A0A2G8JHE8"/>
<gene>
    <name evidence="3" type="ORF">BSL78_28009</name>
</gene>
<dbReference type="EMBL" id="MRZV01001968">
    <property type="protein sequence ID" value="PIK35170.1"/>
    <property type="molecule type" value="Genomic_DNA"/>
</dbReference>
<dbReference type="PANTHER" id="PTHR19143">
    <property type="entry name" value="FIBRINOGEN/TENASCIN/ANGIOPOEITIN"/>
    <property type="match status" value="1"/>
</dbReference>
<accession>A0A2G8JHE8</accession>
<protein>
    <submittedName>
        <fullName evidence="3">Fibrinogen-like protein A</fullName>
    </submittedName>
</protein>
<sequence>MTFTIWMLVIILEVSAVTSTQIRDDTAGRRSSRARRSVYDGAYFVYDSSSVTYPRDCAEVYDKCNMETSGIFLIQPDDADEPFIVYCNNSIDGGKWTVFQRRTDGSVEFYRSWNEYKNGFGFLQREFWLGNDKISLLTNQKDYELRIDITVDDGTPYYAKYTLFRISDELSKYRLVSIGGFDTSTIVHDRLSNHLNHSFTTYDSDNDNNINGNSAEFCRGAWWYSGNCQNVDGDLSNLNGMYFPGSSGFMSIYWDDIDGGSGHQINLKYVEMKIRPRATP</sequence>
<dbReference type="InterPro" id="IPR036056">
    <property type="entry name" value="Fibrinogen-like_C"/>
</dbReference>
<dbReference type="SMART" id="SM00186">
    <property type="entry name" value="FBG"/>
    <property type="match status" value="1"/>
</dbReference>
<keyword evidence="4" id="KW-1185">Reference proteome</keyword>
<reference evidence="3 4" key="1">
    <citation type="journal article" date="2017" name="PLoS Biol.">
        <title>The sea cucumber genome provides insights into morphological evolution and visceral regeneration.</title>
        <authorList>
            <person name="Zhang X."/>
            <person name="Sun L."/>
            <person name="Yuan J."/>
            <person name="Sun Y."/>
            <person name="Gao Y."/>
            <person name="Zhang L."/>
            <person name="Li S."/>
            <person name="Dai H."/>
            <person name="Hamel J.F."/>
            <person name="Liu C."/>
            <person name="Yu Y."/>
            <person name="Liu S."/>
            <person name="Lin W."/>
            <person name="Guo K."/>
            <person name="Jin S."/>
            <person name="Xu P."/>
            <person name="Storey K.B."/>
            <person name="Huan P."/>
            <person name="Zhang T."/>
            <person name="Zhou Y."/>
            <person name="Zhang J."/>
            <person name="Lin C."/>
            <person name="Li X."/>
            <person name="Xing L."/>
            <person name="Huo D."/>
            <person name="Sun M."/>
            <person name="Wang L."/>
            <person name="Mercier A."/>
            <person name="Li F."/>
            <person name="Yang H."/>
            <person name="Xiang J."/>
        </authorList>
    </citation>
    <scope>NUCLEOTIDE SEQUENCE [LARGE SCALE GENOMIC DNA]</scope>
    <source>
        <strain evidence="3">Shaxun</strain>
        <tissue evidence="3">Muscle</tissue>
    </source>
</reference>
<name>A0A2G8JHE8_STIJA</name>
<organism evidence="3 4">
    <name type="scientific">Stichopus japonicus</name>
    <name type="common">Sea cucumber</name>
    <dbReference type="NCBI Taxonomy" id="307972"/>
    <lineage>
        <taxon>Eukaryota</taxon>
        <taxon>Metazoa</taxon>
        <taxon>Echinodermata</taxon>
        <taxon>Eleutherozoa</taxon>
        <taxon>Echinozoa</taxon>
        <taxon>Holothuroidea</taxon>
        <taxon>Aspidochirotacea</taxon>
        <taxon>Aspidochirotida</taxon>
        <taxon>Stichopodidae</taxon>
        <taxon>Apostichopus</taxon>
    </lineage>
</organism>
<dbReference type="NCBIfam" id="NF040941">
    <property type="entry name" value="GGGWT_bact"/>
    <property type="match status" value="1"/>
</dbReference>
<dbReference type="PROSITE" id="PS51406">
    <property type="entry name" value="FIBRINOGEN_C_2"/>
    <property type="match status" value="1"/>
</dbReference>
<evidence type="ECO:0000256" key="1">
    <source>
        <dbReference type="SAM" id="SignalP"/>
    </source>
</evidence>
<evidence type="ECO:0000313" key="4">
    <source>
        <dbReference type="Proteomes" id="UP000230750"/>
    </source>
</evidence>
<dbReference type="Proteomes" id="UP000230750">
    <property type="component" value="Unassembled WGS sequence"/>
</dbReference>
<dbReference type="InterPro" id="IPR002181">
    <property type="entry name" value="Fibrinogen_a/b/g_C_dom"/>
</dbReference>
<dbReference type="CDD" id="cd00087">
    <property type="entry name" value="FReD"/>
    <property type="match status" value="1"/>
</dbReference>
<evidence type="ECO:0000259" key="2">
    <source>
        <dbReference type="PROSITE" id="PS51406"/>
    </source>
</evidence>
<proteinExistence type="predicted"/>
<feature type="domain" description="Fibrinogen C-terminal" evidence="2">
    <location>
        <begin position="48"/>
        <end position="278"/>
    </location>
</feature>
<dbReference type="SUPFAM" id="SSF56496">
    <property type="entry name" value="Fibrinogen C-terminal domain-like"/>
    <property type="match status" value="1"/>
</dbReference>
<feature type="chain" id="PRO_5013856308" evidence="1">
    <location>
        <begin position="20"/>
        <end position="280"/>
    </location>
</feature>
<dbReference type="Pfam" id="PF00147">
    <property type="entry name" value="Fibrinogen_C"/>
    <property type="match status" value="1"/>
</dbReference>
<evidence type="ECO:0000313" key="3">
    <source>
        <dbReference type="EMBL" id="PIK35170.1"/>
    </source>
</evidence>
<dbReference type="GO" id="GO:0005615">
    <property type="term" value="C:extracellular space"/>
    <property type="evidence" value="ECO:0007669"/>
    <property type="project" value="TreeGrafter"/>
</dbReference>
<comment type="caution">
    <text evidence="3">The sequence shown here is derived from an EMBL/GenBank/DDBJ whole genome shotgun (WGS) entry which is preliminary data.</text>
</comment>
<keyword evidence="1" id="KW-0732">Signal</keyword>
<dbReference type="InterPro" id="IPR050373">
    <property type="entry name" value="Fibrinogen_C-term_domain"/>
</dbReference>
<dbReference type="InterPro" id="IPR014716">
    <property type="entry name" value="Fibrinogen_a/b/g_C_1"/>
</dbReference>